<sequence length="172" mass="19405">MSNTFSGSIGKEGTIYRDEAGFDDNFKLDIDFAKIEFEETLNVSEASSIFHVNYCGKPRVLKVKAVIGIQQIHLALVEHNDPYPKNILIVPGDQERVIWVDFDVAIVYPNDTYIEKKGRGRIEFETEVVESFGRLLEEQEVPPSGFDYAGQIKLAVDPPSNIEQYGDATEEE</sequence>
<dbReference type="AlphaFoldDB" id="A0A8A1M6M5"/>
<dbReference type="Proteomes" id="UP000663671">
    <property type="component" value="Chromosome 5"/>
</dbReference>
<dbReference type="VEuPathDB" id="FungiDB:I7I51_03836"/>
<protein>
    <recommendedName>
        <fullName evidence="3">Protein kinase domain-containing protein</fullName>
    </recommendedName>
</protein>
<evidence type="ECO:0008006" key="3">
    <source>
        <dbReference type="Google" id="ProtNLM"/>
    </source>
</evidence>
<evidence type="ECO:0000313" key="2">
    <source>
        <dbReference type="Proteomes" id="UP000663671"/>
    </source>
</evidence>
<dbReference type="OrthoDB" id="4185663at2759"/>
<gene>
    <name evidence="1" type="ORF">I7I51_03836</name>
</gene>
<organism evidence="1 2">
    <name type="scientific">Ajellomyces capsulatus</name>
    <name type="common">Darling's disease fungus</name>
    <name type="synonym">Histoplasma capsulatum</name>
    <dbReference type="NCBI Taxonomy" id="5037"/>
    <lineage>
        <taxon>Eukaryota</taxon>
        <taxon>Fungi</taxon>
        <taxon>Dikarya</taxon>
        <taxon>Ascomycota</taxon>
        <taxon>Pezizomycotina</taxon>
        <taxon>Eurotiomycetes</taxon>
        <taxon>Eurotiomycetidae</taxon>
        <taxon>Onygenales</taxon>
        <taxon>Ajellomycetaceae</taxon>
        <taxon>Histoplasma</taxon>
    </lineage>
</organism>
<accession>A0A8A1M6M5</accession>
<name>A0A8A1M6M5_AJECA</name>
<dbReference type="SUPFAM" id="SSF56112">
    <property type="entry name" value="Protein kinase-like (PK-like)"/>
    <property type="match status" value="1"/>
</dbReference>
<dbReference type="InterPro" id="IPR011009">
    <property type="entry name" value="Kinase-like_dom_sf"/>
</dbReference>
<dbReference type="EMBL" id="CP069111">
    <property type="protein sequence ID" value="QSS61659.1"/>
    <property type="molecule type" value="Genomic_DNA"/>
</dbReference>
<evidence type="ECO:0000313" key="1">
    <source>
        <dbReference type="EMBL" id="QSS61659.1"/>
    </source>
</evidence>
<proteinExistence type="predicted"/>
<reference evidence="1" key="1">
    <citation type="submission" date="2021-01" db="EMBL/GenBank/DDBJ databases">
        <title>Chromosome-level genome assembly of a human fungal pathogen reveals clustering of transcriptionally co-regulated genes.</title>
        <authorList>
            <person name="Voorhies M."/>
            <person name="Cohen S."/>
            <person name="Shea T.P."/>
            <person name="Petrus S."/>
            <person name="Munoz J.F."/>
            <person name="Poplawski S."/>
            <person name="Goldman W.E."/>
            <person name="Michael T."/>
            <person name="Cuomo C.A."/>
            <person name="Sil A."/>
            <person name="Beyhan S."/>
        </authorList>
    </citation>
    <scope>NUCLEOTIDE SEQUENCE</scope>
    <source>
        <strain evidence="1">WU24</strain>
    </source>
</reference>